<comment type="caution">
    <text evidence="1">The sequence shown here is derived from an EMBL/GenBank/DDBJ whole genome shotgun (WGS) entry which is preliminary data.</text>
</comment>
<reference evidence="2" key="1">
    <citation type="journal article" date="2019" name="Int. J. Syst. Evol. Microbiol.">
        <title>The Global Catalogue of Microorganisms (GCM) 10K type strain sequencing project: providing services to taxonomists for standard genome sequencing and annotation.</title>
        <authorList>
            <consortium name="The Broad Institute Genomics Platform"/>
            <consortium name="The Broad Institute Genome Sequencing Center for Infectious Disease"/>
            <person name="Wu L."/>
            <person name="Ma J."/>
        </authorList>
    </citation>
    <scope>NUCLEOTIDE SEQUENCE [LARGE SCALE GENOMIC DNA]</scope>
    <source>
        <strain evidence="2">CGMCC 1.12664</strain>
    </source>
</reference>
<name>A0A917EFV3_9RHOB</name>
<proteinExistence type="predicted"/>
<organism evidence="1 2">
    <name type="scientific">Primorskyibacter flagellatus</name>
    <dbReference type="NCBI Taxonomy" id="1387277"/>
    <lineage>
        <taxon>Bacteria</taxon>
        <taxon>Pseudomonadati</taxon>
        <taxon>Pseudomonadota</taxon>
        <taxon>Alphaproteobacteria</taxon>
        <taxon>Rhodobacterales</taxon>
        <taxon>Roseobacteraceae</taxon>
        <taxon>Primorskyibacter</taxon>
    </lineage>
</organism>
<dbReference type="Proteomes" id="UP000612855">
    <property type="component" value="Unassembled WGS sequence"/>
</dbReference>
<evidence type="ECO:0000313" key="2">
    <source>
        <dbReference type="Proteomes" id="UP000612855"/>
    </source>
</evidence>
<dbReference type="EMBL" id="BMFJ01000001">
    <property type="protein sequence ID" value="GGE30140.1"/>
    <property type="molecule type" value="Genomic_DNA"/>
</dbReference>
<protein>
    <submittedName>
        <fullName evidence="1">Uncharacterized protein</fullName>
    </submittedName>
</protein>
<evidence type="ECO:0000313" key="1">
    <source>
        <dbReference type="EMBL" id="GGE30140.1"/>
    </source>
</evidence>
<gene>
    <name evidence="1" type="ORF">GCM10011360_17750</name>
</gene>
<keyword evidence="2" id="KW-1185">Reference proteome</keyword>
<dbReference type="AlphaFoldDB" id="A0A917EFV3"/>
<accession>A0A917EFV3</accession>
<sequence>MRSVDLPAVVRLALASGLGVEDISRSLDVPVDDIRATVAELREKNQLTEIFRGQK</sequence>